<dbReference type="Gene3D" id="1.20.120.530">
    <property type="entry name" value="GntR ligand-binding domain-like"/>
    <property type="match status" value="1"/>
</dbReference>
<dbReference type="InterPro" id="IPR000524">
    <property type="entry name" value="Tscrpt_reg_HTH_GntR"/>
</dbReference>
<dbReference type="SMART" id="SM00345">
    <property type="entry name" value="HTH_GNTR"/>
    <property type="match status" value="1"/>
</dbReference>
<dbReference type="GO" id="GO:0003677">
    <property type="term" value="F:DNA binding"/>
    <property type="evidence" value="ECO:0007669"/>
    <property type="project" value="UniProtKB-KW"/>
</dbReference>
<dbReference type="InterPro" id="IPR011711">
    <property type="entry name" value="GntR_C"/>
</dbReference>
<dbReference type="Pfam" id="PF07729">
    <property type="entry name" value="FCD"/>
    <property type="match status" value="1"/>
</dbReference>
<protein>
    <submittedName>
        <fullName evidence="5">DNA-binding transcriptional regulator, FadR family</fullName>
    </submittedName>
</protein>
<dbReference type="InterPro" id="IPR036388">
    <property type="entry name" value="WH-like_DNA-bd_sf"/>
</dbReference>
<evidence type="ECO:0000256" key="2">
    <source>
        <dbReference type="ARBA" id="ARBA00023125"/>
    </source>
</evidence>
<evidence type="ECO:0000259" key="4">
    <source>
        <dbReference type="PROSITE" id="PS50949"/>
    </source>
</evidence>
<name>A0A1N6GT04_9MICO</name>
<feature type="domain" description="HTH gntR-type" evidence="4">
    <location>
        <begin position="1"/>
        <end position="69"/>
    </location>
</feature>
<dbReference type="Pfam" id="PF00392">
    <property type="entry name" value="GntR"/>
    <property type="match status" value="1"/>
</dbReference>
<gene>
    <name evidence="5" type="ORF">SAMN05443544_2845</name>
</gene>
<keyword evidence="6" id="KW-1185">Reference proteome</keyword>
<accession>A0A1N6GT04</accession>
<proteinExistence type="predicted"/>
<sequence>MSAIDDAFHGLRHIIASGELAPGQRFPPEAELCERLGVSRGSLREAVRMLDALGVIESRHGSGTYVSALEPANIIGALSLTVELMPFDAFIELYEVRRVLESHAASQAAARMTEAGESELRAILDELEAREGEQGTELDALFHETIAKLAGNAALVELLRTFRSRSRAYQVFDLPSGPDMKQVSDHGHREILAALVNRDPASAHAAAAAHVAQTEQWLRTIRPAPVARTVPAAS</sequence>
<evidence type="ECO:0000256" key="3">
    <source>
        <dbReference type="ARBA" id="ARBA00023163"/>
    </source>
</evidence>
<dbReference type="InterPro" id="IPR008920">
    <property type="entry name" value="TF_FadR/GntR_C"/>
</dbReference>
<dbReference type="InterPro" id="IPR036390">
    <property type="entry name" value="WH_DNA-bd_sf"/>
</dbReference>
<dbReference type="GO" id="GO:0003700">
    <property type="term" value="F:DNA-binding transcription factor activity"/>
    <property type="evidence" value="ECO:0007669"/>
    <property type="project" value="InterPro"/>
</dbReference>
<dbReference type="AlphaFoldDB" id="A0A1N6GT04"/>
<dbReference type="STRING" id="232089.SAMN05443544_2845"/>
<dbReference type="PANTHER" id="PTHR43537:SF5">
    <property type="entry name" value="UXU OPERON TRANSCRIPTIONAL REGULATOR"/>
    <property type="match status" value="1"/>
</dbReference>
<evidence type="ECO:0000256" key="1">
    <source>
        <dbReference type="ARBA" id="ARBA00023015"/>
    </source>
</evidence>
<organism evidence="5 6">
    <name type="scientific">Agromyces cerinus subsp. cerinus</name>
    <dbReference type="NCBI Taxonomy" id="232089"/>
    <lineage>
        <taxon>Bacteria</taxon>
        <taxon>Bacillati</taxon>
        <taxon>Actinomycetota</taxon>
        <taxon>Actinomycetes</taxon>
        <taxon>Micrococcales</taxon>
        <taxon>Microbacteriaceae</taxon>
        <taxon>Agromyces</taxon>
    </lineage>
</organism>
<dbReference type="Gene3D" id="1.10.10.10">
    <property type="entry name" value="Winged helix-like DNA-binding domain superfamily/Winged helix DNA-binding domain"/>
    <property type="match status" value="1"/>
</dbReference>
<dbReference type="RefSeq" id="WP_074260924.1">
    <property type="nucleotide sequence ID" value="NZ_FSRJ01000003.1"/>
</dbReference>
<dbReference type="EMBL" id="FSRJ01000003">
    <property type="protein sequence ID" value="SIO10649.1"/>
    <property type="molecule type" value="Genomic_DNA"/>
</dbReference>
<keyword evidence="2 5" id="KW-0238">DNA-binding</keyword>
<evidence type="ECO:0000313" key="6">
    <source>
        <dbReference type="Proteomes" id="UP000184699"/>
    </source>
</evidence>
<reference evidence="6" key="1">
    <citation type="submission" date="2016-11" db="EMBL/GenBank/DDBJ databases">
        <authorList>
            <person name="Varghese N."/>
            <person name="Submissions S."/>
        </authorList>
    </citation>
    <scope>NUCLEOTIDE SEQUENCE [LARGE SCALE GENOMIC DNA]</scope>
    <source>
        <strain evidence="6">DSM 8595</strain>
    </source>
</reference>
<dbReference type="OrthoDB" id="7989071at2"/>
<evidence type="ECO:0000313" key="5">
    <source>
        <dbReference type="EMBL" id="SIO10649.1"/>
    </source>
</evidence>
<dbReference type="CDD" id="cd07377">
    <property type="entry name" value="WHTH_GntR"/>
    <property type="match status" value="1"/>
</dbReference>
<dbReference type="PRINTS" id="PR00035">
    <property type="entry name" value="HTHGNTR"/>
</dbReference>
<keyword evidence="1" id="KW-0805">Transcription regulation</keyword>
<keyword evidence="3" id="KW-0804">Transcription</keyword>
<dbReference type="PROSITE" id="PS50949">
    <property type="entry name" value="HTH_GNTR"/>
    <property type="match status" value="1"/>
</dbReference>
<dbReference type="SUPFAM" id="SSF46785">
    <property type="entry name" value="Winged helix' DNA-binding domain"/>
    <property type="match status" value="1"/>
</dbReference>
<dbReference type="Proteomes" id="UP000184699">
    <property type="component" value="Unassembled WGS sequence"/>
</dbReference>
<dbReference type="SUPFAM" id="SSF48008">
    <property type="entry name" value="GntR ligand-binding domain-like"/>
    <property type="match status" value="1"/>
</dbReference>
<dbReference type="SMART" id="SM00895">
    <property type="entry name" value="FCD"/>
    <property type="match status" value="1"/>
</dbReference>
<dbReference type="PANTHER" id="PTHR43537">
    <property type="entry name" value="TRANSCRIPTIONAL REGULATOR, GNTR FAMILY"/>
    <property type="match status" value="1"/>
</dbReference>